<name>H2BVH3_GILLR</name>
<dbReference type="AlphaFoldDB" id="H2BVH3"/>
<accession>H2BVH3</accession>
<dbReference type="eggNOG" id="ENOG502Z8NV">
    <property type="taxonomic scope" value="Bacteria"/>
</dbReference>
<keyword evidence="2" id="KW-1185">Reference proteome</keyword>
<evidence type="ECO:0008006" key="3">
    <source>
        <dbReference type="Google" id="ProtNLM"/>
    </source>
</evidence>
<proteinExistence type="predicted"/>
<dbReference type="Proteomes" id="UP000003844">
    <property type="component" value="Unassembled WGS sequence"/>
</dbReference>
<evidence type="ECO:0000313" key="1">
    <source>
        <dbReference type="EMBL" id="EHQ02881.1"/>
    </source>
</evidence>
<gene>
    <name evidence="1" type="ORF">Gilli_2249</name>
</gene>
<dbReference type="InterPro" id="IPR021445">
    <property type="entry name" value="DUF3095"/>
</dbReference>
<dbReference type="EMBL" id="JH594606">
    <property type="protein sequence ID" value="EHQ02881.1"/>
    <property type="molecule type" value="Genomic_DNA"/>
</dbReference>
<reference evidence="2" key="1">
    <citation type="journal article" date="2012" name="Stand. Genomic Sci.">
        <title>Genome sequence of the Antarctic rhodopsins-containing flavobacterium Gillisia limnaea type strain (R-8282(T)).</title>
        <authorList>
            <person name="Riedel T."/>
            <person name="Held B."/>
            <person name="Nolan M."/>
            <person name="Lucas S."/>
            <person name="Lapidus A."/>
            <person name="Tice H."/>
            <person name="Del Rio T.G."/>
            <person name="Cheng J.F."/>
            <person name="Han C."/>
            <person name="Tapia R."/>
            <person name="Goodwin L.A."/>
            <person name="Pitluck S."/>
            <person name="Liolios K."/>
            <person name="Mavromatis K."/>
            <person name="Pagani I."/>
            <person name="Ivanova N."/>
            <person name="Mikhailova N."/>
            <person name="Pati A."/>
            <person name="Chen A."/>
            <person name="Palaniappan K."/>
            <person name="Land M."/>
            <person name="Rohde M."/>
            <person name="Tindall B.J."/>
            <person name="Detter J.C."/>
            <person name="Goker M."/>
            <person name="Bristow J."/>
            <person name="Eisen J.A."/>
            <person name="Markowitz V."/>
            <person name="Hugenholtz P."/>
            <person name="Kyrpides N.C."/>
            <person name="Klenk H.P."/>
            <person name="Woyke T."/>
        </authorList>
    </citation>
    <scope>NUCLEOTIDE SEQUENCE [LARGE SCALE GENOMIC DNA]</scope>
    <source>
        <strain evidence="2">DSM 15749 / LMG 21470 / R-8282</strain>
    </source>
</reference>
<dbReference type="RefSeq" id="WP_006989191.1">
    <property type="nucleotide sequence ID" value="NZ_JH594606.1"/>
</dbReference>
<dbReference type="STRING" id="865937.Gilli_2249"/>
<dbReference type="OrthoDB" id="5342145at2"/>
<dbReference type="Pfam" id="PF11294">
    <property type="entry name" value="DUF3095"/>
    <property type="match status" value="1"/>
</dbReference>
<sequence length="387" mass="43419">MAISSETFYSELPLRKQGLSELIADGSMFSNLPADWHILVADIKNSTQAIQDGFHREVNLIATGSVIAILNISAEAGINVPFFFGGDGAVILVPPILLEEGISALNKHRINTLRNFKFELKIGQVSVEEIYKQNIELKIAKARMSKIFNIPVVLGDGLQFAESLVKEINVSEIEKLSVDEIPLNLDGMECKWNRINPPKKNQEVISLIVNGNAKSDIAQSFSEVLKTIDTIYGSQNRRKPISVKRLQLNSSWRQINSEMRTKLGHYKNLYFIKNWFKTIFGRFYLSQTEIGKNYLEKLVQLTDTLTIDGRINTVISGTPKQRAALISFLDKLEKSNKISYGLHVSDASVMSCYVKDMSTDDHIHFVDGADGGYTKAANNLKEKFSRL</sequence>
<dbReference type="HOGENOM" id="CLU_724956_0_0_10"/>
<evidence type="ECO:0000313" key="2">
    <source>
        <dbReference type="Proteomes" id="UP000003844"/>
    </source>
</evidence>
<protein>
    <recommendedName>
        <fullName evidence="3">DUF3095 domain-containing protein</fullName>
    </recommendedName>
</protein>
<organism evidence="1 2">
    <name type="scientific">Gillisia limnaea (strain DSM 15749 / LMG 21470 / R-8282)</name>
    <dbReference type="NCBI Taxonomy" id="865937"/>
    <lineage>
        <taxon>Bacteria</taxon>
        <taxon>Pseudomonadati</taxon>
        <taxon>Bacteroidota</taxon>
        <taxon>Flavobacteriia</taxon>
        <taxon>Flavobacteriales</taxon>
        <taxon>Flavobacteriaceae</taxon>
        <taxon>Gillisia</taxon>
    </lineage>
</organism>